<feature type="transmembrane region" description="Helical" evidence="5">
    <location>
        <begin position="296"/>
        <end position="319"/>
    </location>
</feature>
<feature type="transmembrane region" description="Helical" evidence="5">
    <location>
        <begin position="262"/>
        <end position="284"/>
    </location>
</feature>
<evidence type="ECO:0000256" key="4">
    <source>
        <dbReference type="ARBA" id="ARBA00023136"/>
    </source>
</evidence>
<evidence type="ECO:0000313" key="8">
    <source>
        <dbReference type="Proteomes" id="UP001501676"/>
    </source>
</evidence>
<name>A0ABP6T5D7_9ACTN</name>
<feature type="transmembrane region" description="Helical" evidence="5">
    <location>
        <begin position="12"/>
        <end position="30"/>
    </location>
</feature>
<keyword evidence="4 5" id="KW-0472">Membrane</keyword>
<comment type="subcellular location">
    <subcellularLocation>
        <location evidence="1">Cell membrane</location>
        <topology evidence="1">Multi-pass membrane protein</topology>
    </subcellularLocation>
</comment>
<dbReference type="RefSeq" id="WP_345731182.1">
    <property type="nucleotide sequence ID" value="NZ_BAAAYN010000039.1"/>
</dbReference>
<evidence type="ECO:0000259" key="6">
    <source>
        <dbReference type="PROSITE" id="PS50850"/>
    </source>
</evidence>
<feature type="transmembrane region" description="Helical" evidence="5">
    <location>
        <begin position="70"/>
        <end position="93"/>
    </location>
</feature>
<keyword evidence="8" id="KW-1185">Reference proteome</keyword>
<evidence type="ECO:0000256" key="3">
    <source>
        <dbReference type="ARBA" id="ARBA00022989"/>
    </source>
</evidence>
<dbReference type="EMBL" id="BAAAYN010000039">
    <property type="protein sequence ID" value="GAA3392749.1"/>
    <property type="molecule type" value="Genomic_DNA"/>
</dbReference>
<organism evidence="7 8">
    <name type="scientific">Cryptosporangium minutisporangium</name>
    <dbReference type="NCBI Taxonomy" id="113569"/>
    <lineage>
        <taxon>Bacteria</taxon>
        <taxon>Bacillati</taxon>
        <taxon>Actinomycetota</taxon>
        <taxon>Actinomycetes</taxon>
        <taxon>Cryptosporangiales</taxon>
        <taxon>Cryptosporangiaceae</taxon>
        <taxon>Cryptosporangium</taxon>
    </lineage>
</organism>
<dbReference type="InterPro" id="IPR020846">
    <property type="entry name" value="MFS_dom"/>
</dbReference>
<sequence length="356" mass="36044">MRASLGVTAGQASWAFSVFTCTFLALSGVTGKLADRHGPRPLLAAGGLLIAAGLALTAAAGHIAQAVLGYVAVGVGVSCVYVPAVANVGAWFVRHRVHAIGIAVTGIGVGTIVGPIVTAALVEAIGWRRSELWLGIAVLLVLLACARATPVAARDDRAVVVWPVRHLAGDCMFRLLYASGFAMGLVLYVPFVFVAPMAVQSGATAIRAAALISVIGFASTAARILFGLVAGRCGVVTAYKATIVAIWASFLILIPARSFPGLLAFALLFGAGYGGNIALMPAMLGHYYGVNSLGTVTGAMLTSAGVGALLGAPLFGLIVGASGGYLLPTAVTFAIVTIGSIGQVLLPRRHPASSLS</sequence>
<evidence type="ECO:0000313" key="7">
    <source>
        <dbReference type="EMBL" id="GAA3392749.1"/>
    </source>
</evidence>
<gene>
    <name evidence="7" type="ORF">GCM10020369_55600</name>
</gene>
<dbReference type="InterPro" id="IPR011701">
    <property type="entry name" value="MFS"/>
</dbReference>
<feature type="domain" description="Major facilitator superfamily (MFS) profile" evidence="6">
    <location>
        <begin position="1"/>
        <end position="351"/>
    </location>
</feature>
<dbReference type="PANTHER" id="PTHR11360">
    <property type="entry name" value="MONOCARBOXYLATE TRANSPORTER"/>
    <property type="match status" value="1"/>
</dbReference>
<evidence type="ECO:0000256" key="1">
    <source>
        <dbReference type="ARBA" id="ARBA00004651"/>
    </source>
</evidence>
<evidence type="ECO:0000256" key="5">
    <source>
        <dbReference type="SAM" id="Phobius"/>
    </source>
</evidence>
<dbReference type="PANTHER" id="PTHR11360:SF284">
    <property type="entry name" value="EG:103B4.3 PROTEIN-RELATED"/>
    <property type="match status" value="1"/>
</dbReference>
<dbReference type="InterPro" id="IPR050327">
    <property type="entry name" value="Proton-linked_MCT"/>
</dbReference>
<feature type="transmembrane region" description="Helical" evidence="5">
    <location>
        <begin position="174"/>
        <end position="199"/>
    </location>
</feature>
<dbReference type="Gene3D" id="1.20.1250.20">
    <property type="entry name" value="MFS general substrate transporter like domains"/>
    <property type="match status" value="2"/>
</dbReference>
<feature type="transmembrane region" description="Helical" evidence="5">
    <location>
        <begin position="205"/>
        <end position="226"/>
    </location>
</feature>
<comment type="caution">
    <text evidence="7">The sequence shown here is derived from an EMBL/GenBank/DDBJ whole genome shotgun (WGS) entry which is preliminary data.</text>
</comment>
<reference evidence="8" key="1">
    <citation type="journal article" date="2019" name="Int. J. Syst. Evol. Microbiol.">
        <title>The Global Catalogue of Microorganisms (GCM) 10K type strain sequencing project: providing services to taxonomists for standard genome sequencing and annotation.</title>
        <authorList>
            <consortium name="The Broad Institute Genomics Platform"/>
            <consortium name="The Broad Institute Genome Sequencing Center for Infectious Disease"/>
            <person name="Wu L."/>
            <person name="Ma J."/>
        </authorList>
    </citation>
    <scope>NUCLEOTIDE SEQUENCE [LARGE SCALE GENOMIC DNA]</scope>
    <source>
        <strain evidence="8">JCM 9458</strain>
    </source>
</reference>
<feature type="transmembrane region" description="Helical" evidence="5">
    <location>
        <begin position="238"/>
        <end position="256"/>
    </location>
</feature>
<dbReference type="SUPFAM" id="SSF103473">
    <property type="entry name" value="MFS general substrate transporter"/>
    <property type="match status" value="1"/>
</dbReference>
<dbReference type="PROSITE" id="PS50850">
    <property type="entry name" value="MFS"/>
    <property type="match status" value="1"/>
</dbReference>
<feature type="transmembrane region" description="Helical" evidence="5">
    <location>
        <begin position="42"/>
        <end position="64"/>
    </location>
</feature>
<dbReference type="Pfam" id="PF07690">
    <property type="entry name" value="MFS_1"/>
    <property type="match status" value="1"/>
</dbReference>
<protein>
    <recommendedName>
        <fullName evidence="6">Major facilitator superfamily (MFS) profile domain-containing protein</fullName>
    </recommendedName>
</protein>
<feature type="transmembrane region" description="Helical" evidence="5">
    <location>
        <begin position="325"/>
        <end position="346"/>
    </location>
</feature>
<evidence type="ECO:0000256" key="2">
    <source>
        <dbReference type="ARBA" id="ARBA00022692"/>
    </source>
</evidence>
<feature type="transmembrane region" description="Helical" evidence="5">
    <location>
        <begin position="132"/>
        <end position="153"/>
    </location>
</feature>
<dbReference type="InterPro" id="IPR036259">
    <property type="entry name" value="MFS_trans_sf"/>
</dbReference>
<keyword evidence="2 5" id="KW-0812">Transmembrane</keyword>
<dbReference type="Proteomes" id="UP001501676">
    <property type="component" value="Unassembled WGS sequence"/>
</dbReference>
<accession>A0ABP6T5D7</accession>
<feature type="transmembrane region" description="Helical" evidence="5">
    <location>
        <begin position="100"/>
        <end position="126"/>
    </location>
</feature>
<keyword evidence="3 5" id="KW-1133">Transmembrane helix</keyword>
<proteinExistence type="predicted"/>